<comment type="caution">
    <text evidence="1">The sequence shown here is derived from an EMBL/GenBank/DDBJ whole genome shotgun (WGS) entry which is preliminary data.</text>
</comment>
<evidence type="ECO:0000313" key="1">
    <source>
        <dbReference type="EMBL" id="MPN52864.1"/>
    </source>
</evidence>
<name>A0A645IWX0_9ZZZZ</name>
<proteinExistence type="predicted"/>
<reference evidence="1" key="1">
    <citation type="submission" date="2019-08" db="EMBL/GenBank/DDBJ databases">
        <authorList>
            <person name="Kucharzyk K."/>
            <person name="Murdoch R.W."/>
            <person name="Higgins S."/>
            <person name="Loffler F."/>
        </authorList>
    </citation>
    <scope>NUCLEOTIDE SEQUENCE</scope>
</reference>
<organism evidence="1">
    <name type="scientific">bioreactor metagenome</name>
    <dbReference type="NCBI Taxonomy" id="1076179"/>
    <lineage>
        <taxon>unclassified sequences</taxon>
        <taxon>metagenomes</taxon>
        <taxon>ecological metagenomes</taxon>
    </lineage>
</organism>
<gene>
    <name evidence="1" type="ORF">SDC9_200527</name>
</gene>
<dbReference type="AlphaFoldDB" id="A0A645IWX0"/>
<dbReference type="EMBL" id="VSSQ01119379">
    <property type="protein sequence ID" value="MPN52864.1"/>
    <property type="molecule type" value="Genomic_DNA"/>
</dbReference>
<sequence length="62" mass="7296">MVIPGILRFLFVRKWPQVGFSTFDQAIQAGKIHKEKALALPIYLHQWREQRQGKFPVITVDF</sequence>
<accession>A0A645IWX0</accession>
<protein>
    <submittedName>
        <fullName evidence="1">Uncharacterized protein</fullName>
    </submittedName>
</protein>